<dbReference type="InterPro" id="IPR037682">
    <property type="entry name" value="TonB_C"/>
</dbReference>
<dbReference type="Pfam" id="PF03544">
    <property type="entry name" value="TonB_C"/>
    <property type="match status" value="1"/>
</dbReference>
<sequence length="269" mass="27501">MDMGIAASSQGWASAGHGPWHRGEWGAGALGASVLHIGLALGVALAVAVNRDQFMDRPELAIELDMGASAPPPLLEQKEGAGGGGAGGAIASPEPLKETAKPMPPVVPPEFIEPVEGAPAVRTEGPPPAGYGAGFGGGMGGGIGGGMGRGIGTGSGEGVDIKPPPPPRQAPVDAGVQYDEVSTAIYSSLIRYPQSALDNQQEGMGRLRVVVTREGKVLSWGIEQSTGHSVLDREIRRVARKVDALDPLPMLPAGTQAIVHVKIFFHIVG</sequence>
<name>A0ABT0BSC5_9SPHN</name>
<dbReference type="InterPro" id="IPR006260">
    <property type="entry name" value="TonB/TolA_C"/>
</dbReference>
<evidence type="ECO:0000256" key="5">
    <source>
        <dbReference type="SAM" id="MobiDB-lite"/>
    </source>
</evidence>
<keyword evidence="9" id="KW-1185">Reference proteome</keyword>
<dbReference type="RefSeq" id="WP_243922303.1">
    <property type="nucleotide sequence ID" value="NZ_JALHLG010000023.1"/>
</dbReference>
<organism evidence="8 9">
    <name type="scientific">Novosphingobium beihaiensis</name>
    <dbReference type="NCBI Taxonomy" id="2930389"/>
    <lineage>
        <taxon>Bacteria</taxon>
        <taxon>Pseudomonadati</taxon>
        <taxon>Pseudomonadota</taxon>
        <taxon>Alphaproteobacteria</taxon>
        <taxon>Sphingomonadales</taxon>
        <taxon>Sphingomonadaceae</taxon>
        <taxon>Novosphingobium</taxon>
    </lineage>
</organism>
<dbReference type="NCBIfam" id="TIGR01352">
    <property type="entry name" value="tonB_Cterm"/>
    <property type="match status" value="1"/>
</dbReference>
<keyword evidence="3 6" id="KW-1133">Transmembrane helix</keyword>
<dbReference type="SUPFAM" id="SSF74653">
    <property type="entry name" value="TolA/TonB C-terminal domain"/>
    <property type="match status" value="1"/>
</dbReference>
<keyword evidence="4 6" id="KW-0472">Membrane</keyword>
<feature type="transmembrane region" description="Helical" evidence="6">
    <location>
        <begin position="25"/>
        <end position="49"/>
    </location>
</feature>
<evidence type="ECO:0000259" key="7">
    <source>
        <dbReference type="PROSITE" id="PS52015"/>
    </source>
</evidence>
<comment type="subcellular location">
    <subcellularLocation>
        <location evidence="1">Membrane</location>
        <topology evidence="1">Single-pass membrane protein</topology>
    </subcellularLocation>
</comment>
<feature type="region of interest" description="Disordered" evidence="5">
    <location>
        <begin position="71"/>
        <end position="102"/>
    </location>
</feature>
<evidence type="ECO:0000256" key="6">
    <source>
        <dbReference type="SAM" id="Phobius"/>
    </source>
</evidence>
<evidence type="ECO:0000313" key="9">
    <source>
        <dbReference type="Proteomes" id="UP001202281"/>
    </source>
</evidence>
<gene>
    <name evidence="8" type="ORF">MTR66_14275</name>
</gene>
<protein>
    <submittedName>
        <fullName evidence="8">TonB family protein</fullName>
    </submittedName>
</protein>
<dbReference type="EMBL" id="JALHLG010000023">
    <property type="protein sequence ID" value="MCJ2187978.1"/>
    <property type="molecule type" value="Genomic_DNA"/>
</dbReference>
<evidence type="ECO:0000313" key="8">
    <source>
        <dbReference type="EMBL" id="MCJ2187978.1"/>
    </source>
</evidence>
<proteinExistence type="predicted"/>
<evidence type="ECO:0000256" key="4">
    <source>
        <dbReference type="ARBA" id="ARBA00023136"/>
    </source>
</evidence>
<feature type="domain" description="TonB C-terminal" evidence="7">
    <location>
        <begin position="177"/>
        <end position="269"/>
    </location>
</feature>
<keyword evidence="2 6" id="KW-0812">Transmembrane</keyword>
<evidence type="ECO:0000256" key="2">
    <source>
        <dbReference type="ARBA" id="ARBA00022692"/>
    </source>
</evidence>
<dbReference type="Gene3D" id="3.30.1150.10">
    <property type="match status" value="1"/>
</dbReference>
<reference evidence="8 9" key="1">
    <citation type="submission" date="2022-04" db="EMBL/GenBank/DDBJ databases">
        <title>Identification of a novel bacterium isolated from mangrove sediments.</title>
        <authorList>
            <person name="Pan X."/>
        </authorList>
    </citation>
    <scope>NUCLEOTIDE SEQUENCE [LARGE SCALE GENOMIC DNA]</scope>
    <source>
        <strain evidence="8 9">B2638</strain>
    </source>
</reference>
<evidence type="ECO:0000256" key="1">
    <source>
        <dbReference type="ARBA" id="ARBA00004167"/>
    </source>
</evidence>
<dbReference type="Proteomes" id="UP001202281">
    <property type="component" value="Unassembled WGS sequence"/>
</dbReference>
<dbReference type="PROSITE" id="PS52015">
    <property type="entry name" value="TONB_CTD"/>
    <property type="match status" value="1"/>
</dbReference>
<comment type="caution">
    <text evidence="8">The sequence shown here is derived from an EMBL/GenBank/DDBJ whole genome shotgun (WGS) entry which is preliminary data.</text>
</comment>
<accession>A0ABT0BSC5</accession>
<evidence type="ECO:0000256" key="3">
    <source>
        <dbReference type="ARBA" id="ARBA00022989"/>
    </source>
</evidence>